<sequence length="366" mass="40063">MSDTQGQFEVQIPSCPQFPEELNLDEDGCQIGCNENRKANKTQGGARDRTTCAPKTRPHDTGHGDSWSIRLARIGANVGHTLAWEERKAQAAAHSGESGGIYEQTRAEDDSNLRRLILYSCNTRHCDPPDYPRTSEGSPSTSTSRIFGKSGEVLFGSCGVFHGTYTGVMREWSKCPDVGNAGGPEQKSNSELNRELDQQCVKAVSRSTRHRCCGTTTVSRIQLGGILLQQISGLKSLSPVTGLWAVRLVTKFSIETFCICRRCLPVIRFRGKVVQVENEPGASEGGQQDQRRVNDHGVGTLDAGMRLGSSTKCLKFEFLHLPSRNFFLATFLPSPTQSARLQIAPAPATGFSASKSPKRHHEKLSK</sequence>
<name>A0AAD7J6E5_9AGAR</name>
<evidence type="ECO:0000313" key="2">
    <source>
        <dbReference type="EMBL" id="KAJ7756036.1"/>
    </source>
</evidence>
<accession>A0AAD7J6E5</accession>
<keyword evidence="3" id="KW-1185">Reference proteome</keyword>
<dbReference type="EMBL" id="JARJLG010000062">
    <property type="protein sequence ID" value="KAJ7756036.1"/>
    <property type="molecule type" value="Genomic_DNA"/>
</dbReference>
<feature type="region of interest" description="Disordered" evidence="1">
    <location>
        <begin position="278"/>
        <end position="298"/>
    </location>
</feature>
<comment type="caution">
    <text evidence="2">The sequence shown here is derived from an EMBL/GenBank/DDBJ whole genome shotgun (WGS) entry which is preliminary data.</text>
</comment>
<feature type="region of interest" description="Disordered" evidence="1">
    <location>
        <begin position="39"/>
        <end position="66"/>
    </location>
</feature>
<protein>
    <submittedName>
        <fullName evidence="2">Uncharacterized protein</fullName>
    </submittedName>
</protein>
<dbReference type="AlphaFoldDB" id="A0AAD7J6E5"/>
<gene>
    <name evidence="2" type="ORF">DFH07DRAFT_940728</name>
</gene>
<proteinExistence type="predicted"/>
<dbReference type="Proteomes" id="UP001215280">
    <property type="component" value="Unassembled WGS sequence"/>
</dbReference>
<reference evidence="2" key="1">
    <citation type="submission" date="2023-03" db="EMBL/GenBank/DDBJ databases">
        <title>Massive genome expansion in bonnet fungi (Mycena s.s.) driven by repeated elements and novel gene families across ecological guilds.</title>
        <authorList>
            <consortium name="Lawrence Berkeley National Laboratory"/>
            <person name="Harder C.B."/>
            <person name="Miyauchi S."/>
            <person name="Viragh M."/>
            <person name="Kuo A."/>
            <person name="Thoen E."/>
            <person name="Andreopoulos B."/>
            <person name="Lu D."/>
            <person name="Skrede I."/>
            <person name="Drula E."/>
            <person name="Henrissat B."/>
            <person name="Morin E."/>
            <person name="Kohler A."/>
            <person name="Barry K."/>
            <person name="LaButti K."/>
            <person name="Morin E."/>
            <person name="Salamov A."/>
            <person name="Lipzen A."/>
            <person name="Mereny Z."/>
            <person name="Hegedus B."/>
            <person name="Baldrian P."/>
            <person name="Stursova M."/>
            <person name="Weitz H."/>
            <person name="Taylor A."/>
            <person name="Grigoriev I.V."/>
            <person name="Nagy L.G."/>
            <person name="Martin F."/>
            <person name="Kauserud H."/>
        </authorList>
    </citation>
    <scope>NUCLEOTIDE SEQUENCE</scope>
    <source>
        <strain evidence="2">CBHHK188m</strain>
    </source>
</reference>
<evidence type="ECO:0000256" key="1">
    <source>
        <dbReference type="SAM" id="MobiDB-lite"/>
    </source>
</evidence>
<evidence type="ECO:0000313" key="3">
    <source>
        <dbReference type="Proteomes" id="UP001215280"/>
    </source>
</evidence>
<organism evidence="2 3">
    <name type="scientific">Mycena maculata</name>
    <dbReference type="NCBI Taxonomy" id="230809"/>
    <lineage>
        <taxon>Eukaryota</taxon>
        <taxon>Fungi</taxon>
        <taxon>Dikarya</taxon>
        <taxon>Basidiomycota</taxon>
        <taxon>Agaricomycotina</taxon>
        <taxon>Agaricomycetes</taxon>
        <taxon>Agaricomycetidae</taxon>
        <taxon>Agaricales</taxon>
        <taxon>Marasmiineae</taxon>
        <taxon>Mycenaceae</taxon>
        <taxon>Mycena</taxon>
    </lineage>
</organism>